<keyword evidence="6" id="KW-0687">Ribonucleoprotein</keyword>
<dbReference type="Proteomes" id="UP001302126">
    <property type="component" value="Unassembled WGS sequence"/>
</dbReference>
<comment type="subcellular location">
    <subcellularLocation>
        <location evidence="1">Mitochondrion</location>
    </subcellularLocation>
</comment>
<dbReference type="GO" id="GO:0005840">
    <property type="term" value="C:ribosome"/>
    <property type="evidence" value="ECO:0007669"/>
    <property type="project" value="UniProtKB-KW"/>
</dbReference>
<dbReference type="GO" id="GO:1990904">
    <property type="term" value="C:ribonucleoprotein complex"/>
    <property type="evidence" value="ECO:0007669"/>
    <property type="project" value="UniProtKB-KW"/>
</dbReference>
<name>A0AAN6X2Y5_9PEZI</name>
<evidence type="ECO:0000256" key="6">
    <source>
        <dbReference type="ARBA" id="ARBA00023274"/>
    </source>
</evidence>
<gene>
    <name evidence="8" type="ORF">QBC35DRAFT_485113</name>
</gene>
<dbReference type="PANTHER" id="PTHR39150:SF1">
    <property type="entry name" value="LARGE RIBOSOMAL SUBUNIT PROTEIN ML40"/>
    <property type="match status" value="1"/>
</dbReference>
<organism evidence="8 9">
    <name type="scientific">Podospora australis</name>
    <dbReference type="NCBI Taxonomy" id="1536484"/>
    <lineage>
        <taxon>Eukaryota</taxon>
        <taxon>Fungi</taxon>
        <taxon>Dikarya</taxon>
        <taxon>Ascomycota</taxon>
        <taxon>Pezizomycotina</taxon>
        <taxon>Sordariomycetes</taxon>
        <taxon>Sordariomycetidae</taxon>
        <taxon>Sordariales</taxon>
        <taxon>Podosporaceae</taxon>
        <taxon>Podospora</taxon>
    </lineage>
</organism>
<keyword evidence="9" id="KW-1185">Reference proteome</keyword>
<comment type="caution">
    <text evidence="8">The sequence shown here is derived from an EMBL/GenBank/DDBJ whole genome shotgun (WGS) entry which is preliminary data.</text>
</comment>
<dbReference type="Gene3D" id="6.10.250.3440">
    <property type="match status" value="1"/>
</dbReference>
<evidence type="ECO:0000256" key="2">
    <source>
        <dbReference type="ARBA" id="ARBA00009360"/>
    </source>
</evidence>
<keyword evidence="3" id="KW-0809">Transit peptide</keyword>
<dbReference type="PANTHER" id="PTHR39150">
    <property type="entry name" value="54S RIBOSOMAL PROTEIN L28, MITOCHONDRIAL"/>
    <property type="match status" value="1"/>
</dbReference>
<dbReference type="EMBL" id="MU864356">
    <property type="protein sequence ID" value="KAK4191930.1"/>
    <property type="molecule type" value="Genomic_DNA"/>
</dbReference>
<dbReference type="GO" id="GO:0032543">
    <property type="term" value="P:mitochondrial translation"/>
    <property type="evidence" value="ECO:0007669"/>
    <property type="project" value="InterPro"/>
</dbReference>
<keyword evidence="4" id="KW-0689">Ribosomal protein</keyword>
<dbReference type="AlphaFoldDB" id="A0AAN6X2Y5"/>
<comment type="similarity">
    <text evidence="2">Belongs to the mitochondrion-specific ribosomal protein mL40 family.</text>
</comment>
<dbReference type="Pfam" id="PF09812">
    <property type="entry name" value="MRP-L28"/>
    <property type="match status" value="1"/>
</dbReference>
<keyword evidence="5" id="KW-0496">Mitochondrion</keyword>
<proteinExistence type="inferred from homology"/>
<reference evidence="8" key="1">
    <citation type="journal article" date="2023" name="Mol. Phylogenet. Evol.">
        <title>Genome-scale phylogeny and comparative genomics of the fungal order Sordariales.</title>
        <authorList>
            <person name="Hensen N."/>
            <person name="Bonometti L."/>
            <person name="Westerberg I."/>
            <person name="Brannstrom I.O."/>
            <person name="Guillou S."/>
            <person name="Cros-Aarteil S."/>
            <person name="Calhoun S."/>
            <person name="Haridas S."/>
            <person name="Kuo A."/>
            <person name="Mondo S."/>
            <person name="Pangilinan J."/>
            <person name="Riley R."/>
            <person name="LaButti K."/>
            <person name="Andreopoulos B."/>
            <person name="Lipzen A."/>
            <person name="Chen C."/>
            <person name="Yan M."/>
            <person name="Daum C."/>
            <person name="Ng V."/>
            <person name="Clum A."/>
            <person name="Steindorff A."/>
            <person name="Ohm R.A."/>
            <person name="Martin F."/>
            <person name="Silar P."/>
            <person name="Natvig D.O."/>
            <person name="Lalanne C."/>
            <person name="Gautier V."/>
            <person name="Ament-Velasquez S.L."/>
            <person name="Kruys A."/>
            <person name="Hutchinson M.I."/>
            <person name="Powell A.J."/>
            <person name="Barry K."/>
            <person name="Miller A.N."/>
            <person name="Grigoriev I.V."/>
            <person name="Debuchy R."/>
            <person name="Gladieux P."/>
            <person name="Hiltunen Thoren M."/>
            <person name="Johannesson H."/>
        </authorList>
    </citation>
    <scope>NUCLEOTIDE SEQUENCE</scope>
    <source>
        <strain evidence="8">PSN309</strain>
    </source>
</reference>
<evidence type="ECO:0000313" key="9">
    <source>
        <dbReference type="Proteomes" id="UP001302126"/>
    </source>
</evidence>
<evidence type="ECO:0000256" key="4">
    <source>
        <dbReference type="ARBA" id="ARBA00022980"/>
    </source>
</evidence>
<evidence type="ECO:0000256" key="5">
    <source>
        <dbReference type="ARBA" id="ARBA00023128"/>
    </source>
</evidence>
<protein>
    <recommendedName>
        <fullName evidence="7">Large ribosomal subunit protein mL40</fullName>
    </recommendedName>
</protein>
<dbReference type="InterPro" id="IPR042831">
    <property type="entry name" value="Ribosomal_mL40_fung"/>
</dbReference>
<accession>A0AAN6X2Y5</accession>
<dbReference type="GO" id="GO:0003735">
    <property type="term" value="F:structural constituent of ribosome"/>
    <property type="evidence" value="ECO:0007669"/>
    <property type="project" value="InterPro"/>
</dbReference>
<evidence type="ECO:0000256" key="3">
    <source>
        <dbReference type="ARBA" id="ARBA00022946"/>
    </source>
</evidence>
<sequence length="188" mass="21840">MSSTLTTALRGLRLTPFLPIRPSVTLPSIPSRPLSTTSVPLNKMSPQYLAAKGLNKKSKAKNNAPRQPNFINMLRHLAVLSPRRIPAPLRMARNRYLRHWTIHRAWLMYRRKEREAREKVWMRQYQSMNHACEELRLTSGPGSRDEGSLFRTALEKWGVYGLKGVPIEYTRAQTETPARVAWNHDWKR</sequence>
<dbReference type="GO" id="GO:0005739">
    <property type="term" value="C:mitochondrion"/>
    <property type="evidence" value="ECO:0007669"/>
    <property type="project" value="UniProtKB-SubCell"/>
</dbReference>
<evidence type="ECO:0000256" key="1">
    <source>
        <dbReference type="ARBA" id="ARBA00004173"/>
    </source>
</evidence>
<dbReference type="InterPro" id="IPR019192">
    <property type="entry name" value="Ribosomal_mL40"/>
</dbReference>
<evidence type="ECO:0000313" key="8">
    <source>
        <dbReference type="EMBL" id="KAK4191930.1"/>
    </source>
</evidence>
<evidence type="ECO:0000256" key="7">
    <source>
        <dbReference type="ARBA" id="ARBA00035192"/>
    </source>
</evidence>
<reference evidence="8" key="2">
    <citation type="submission" date="2023-05" db="EMBL/GenBank/DDBJ databases">
        <authorList>
            <consortium name="Lawrence Berkeley National Laboratory"/>
            <person name="Steindorff A."/>
            <person name="Hensen N."/>
            <person name="Bonometti L."/>
            <person name="Westerberg I."/>
            <person name="Brannstrom I.O."/>
            <person name="Guillou S."/>
            <person name="Cros-Aarteil S."/>
            <person name="Calhoun S."/>
            <person name="Haridas S."/>
            <person name="Kuo A."/>
            <person name="Mondo S."/>
            <person name="Pangilinan J."/>
            <person name="Riley R."/>
            <person name="Labutti K."/>
            <person name="Andreopoulos B."/>
            <person name="Lipzen A."/>
            <person name="Chen C."/>
            <person name="Yanf M."/>
            <person name="Daum C."/>
            <person name="Ng V."/>
            <person name="Clum A."/>
            <person name="Ohm R."/>
            <person name="Martin F."/>
            <person name="Silar P."/>
            <person name="Natvig D."/>
            <person name="Lalanne C."/>
            <person name="Gautier V."/>
            <person name="Ament-Velasquez S.L."/>
            <person name="Kruys A."/>
            <person name="Hutchinson M.I."/>
            <person name="Powell A.J."/>
            <person name="Barry K."/>
            <person name="Miller A.N."/>
            <person name="Grigoriev I.V."/>
            <person name="Debuchy R."/>
            <person name="Gladieux P."/>
            <person name="Thoren M.H."/>
            <person name="Johannesson H."/>
        </authorList>
    </citation>
    <scope>NUCLEOTIDE SEQUENCE</scope>
    <source>
        <strain evidence="8">PSN309</strain>
    </source>
</reference>